<dbReference type="Proteomes" id="UP000693672">
    <property type="component" value="Unassembled WGS sequence"/>
</dbReference>
<evidence type="ECO:0000256" key="3">
    <source>
        <dbReference type="ARBA" id="ARBA00022840"/>
    </source>
</evidence>
<keyword evidence="3" id="KW-0067">ATP-binding</keyword>
<evidence type="ECO:0000256" key="2">
    <source>
        <dbReference type="ARBA" id="ARBA00022741"/>
    </source>
</evidence>
<dbReference type="InterPro" id="IPR003959">
    <property type="entry name" value="ATPase_AAA_core"/>
</dbReference>
<dbReference type="GO" id="GO:0008237">
    <property type="term" value="F:metallopeptidase activity"/>
    <property type="evidence" value="ECO:0007669"/>
    <property type="project" value="UniProtKB-KW"/>
</dbReference>
<name>A0A916K8E2_9BACL</name>
<gene>
    <name evidence="5" type="primary">ftsH_4</name>
    <name evidence="5" type="ORF">PAESOLCIP111_06715</name>
</gene>
<evidence type="ECO:0000256" key="1">
    <source>
        <dbReference type="ARBA" id="ARBA00006914"/>
    </source>
</evidence>
<feature type="domain" description="AAA+ ATPase" evidence="4">
    <location>
        <begin position="118"/>
        <end position="251"/>
    </location>
</feature>
<dbReference type="SMART" id="SM00382">
    <property type="entry name" value="AAA"/>
    <property type="match status" value="1"/>
</dbReference>
<proteinExistence type="inferred from homology"/>
<accession>A0A916K8E2</accession>
<dbReference type="EMBL" id="CAJVAS010000089">
    <property type="protein sequence ID" value="CAG7653165.1"/>
    <property type="molecule type" value="Genomic_DNA"/>
</dbReference>
<dbReference type="GO" id="GO:0005524">
    <property type="term" value="F:ATP binding"/>
    <property type="evidence" value="ECO:0007669"/>
    <property type="project" value="UniProtKB-KW"/>
</dbReference>
<protein>
    <submittedName>
        <fullName evidence="5">ATP-dependent zinc metalloprotease FtsH</fullName>
        <ecNumber evidence="5">3.4.24.-</ecNumber>
    </submittedName>
</protein>
<keyword evidence="5" id="KW-0645">Protease</keyword>
<dbReference type="InterPro" id="IPR003593">
    <property type="entry name" value="AAA+_ATPase"/>
</dbReference>
<comment type="similarity">
    <text evidence="1">Belongs to the AAA ATPase family.</text>
</comment>
<evidence type="ECO:0000313" key="6">
    <source>
        <dbReference type="Proteomes" id="UP000693672"/>
    </source>
</evidence>
<dbReference type="InterPro" id="IPR050221">
    <property type="entry name" value="26S_Proteasome_ATPase"/>
</dbReference>
<dbReference type="EC" id="3.4.24.-" evidence="5"/>
<dbReference type="AlphaFoldDB" id="A0A916K8E2"/>
<dbReference type="GO" id="GO:0016887">
    <property type="term" value="F:ATP hydrolysis activity"/>
    <property type="evidence" value="ECO:0007669"/>
    <property type="project" value="InterPro"/>
</dbReference>
<keyword evidence="5" id="KW-0378">Hydrolase</keyword>
<dbReference type="Pfam" id="PF00004">
    <property type="entry name" value="AAA"/>
    <property type="match status" value="1"/>
</dbReference>
<evidence type="ECO:0000259" key="4">
    <source>
        <dbReference type="SMART" id="SM00382"/>
    </source>
</evidence>
<dbReference type="PANTHER" id="PTHR23073">
    <property type="entry name" value="26S PROTEASOME REGULATORY SUBUNIT"/>
    <property type="match status" value="1"/>
</dbReference>
<dbReference type="CDD" id="cd19481">
    <property type="entry name" value="RecA-like_protease"/>
    <property type="match status" value="1"/>
</dbReference>
<reference evidence="5" key="1">
    <citation type="submission" date="2021-06" db="EMBL/GenBank/DDBJ databases">
        <authorList>
            <person name="Criscuolo A."/>
        </authorList>
    </citation>
    <scope>NUCLEOTIDE SEQUENCE</scope>
    <source>
        <strain evidence="5">CIP111600</strain>
    </source>
</reference>
<keyword evidence="2" id="KW-0547">Nucleotide-binding</keyword>
<sequence>MNMRTEIIKIIEGGLEKNKDKVLSYAQLLAEKLREEGETKFADRISNVLSKNTAHPVYLDEFQTTPTDSESRLDMVEVTMPEAAAEEIILPELLKMKVETYIHSLKHRNKFMEMGVDLPESLLLYGPPGCGKTSLARYISFRTGLPLVTAKLDGLVSSLLGSTSKNIRRIFEYAKTKPCILFLDEFDAIAKSRNDEHEVGELKRVVNSLLQNIDDFNNGSNVLLAATNHEKLLDPAVWRRFTTTIEVTRPRQPELIELIRLFTKNMNCDFCDEPKKMNTLSNLLEGFSPSDIKAICFNTLRKSIIDGVESVKYPLIIQQIFLYKHSAENDQTLVHFMNENGVSLLDVASTLNISMRQVRKIMSSHSEED</sequence>
<comment type="caution">
    <text evidence="5">The sequence shown here is derived from an EMBL/GenBank/DDBJ whole genome shotgun (WGS) entry which is preliminary data.</text>
</comment>
<keyword evidence="6" id="KW-1185">Reference proteome</keyword>
<keyword evidence="5" id="KW-0482">Metalloprotease</keyword>
<organism evidence="5 6">
    <name type="scientific">Paenibacillus solanacearum</name>
    <dbReference type="NCBI Taxonomy" id="2048548"/>
    <lineage>
        <taxon>Bacteria</taxon>
        <taxon>Bacillati</taxon>
        <taxon>Bacillota</taxon>
        <taxon>Bacilli</taxon>
        <taxon>Bacillales</taxon>
        <taxon>Paenibacillaceae</taxon>
        <taxon>Paenibacillus</taxon>
    </lineage>
</organism>
<evidence type="ECO:0000313" key="5">
    <source>
        <dbReference type="EMBL" id="CAG7653165.1"/>
    </source>
</evidence>